<comment type="caution">
    <text evidence="4">The sequence shown here is derived from an EMBL/GenBank/DDBJ whole genome shotgun (WGS) entry which is preliminary data.</text>
</comment>
<evidence type="ECO:0000313" key="5">
    <source>
        <dbReference type="Proteomes" id="UP001595526"/>
    </source>
</evidence>
<protein>
    <submittedName>
        <fullName evidence="4">FecR family protein</fullName>
    </submittedName>
</protein>
<dbReference type="RefSeq" id="WP_379024468.1">
    <property type="nucleotide sequence ID" value="NZ_JBHRTA010000038.1"/>
</dbReference>
<feature type="domain" description="Protein FecR C-terminal" evidence="3">
    <location>
        <begin position="318"/>
        <end position="385"/>
    </location>
</feature>
<feature type="domain" description="FecR protein" evidence="2">
    <location>
        <begin position="173"/>
        <end position="278"/>
    </location>
</feature>
<dbReference type="InterPro" id="IPR006860">
    <property type="entry name" value="FecR"/>
</dbReference>
<dbReference type="Proteomes" id="UP001595526">
    <property type="component" value="Unassembled WGS sequence"/>
</dbReference>
<dbReference type="InterPro" id="IPR032508">
    <property type="entry name" value="FecR_C"/>
</dbReference>
<evidence type="ECO:0000259" key="2">
    <source>
        <dbReference type="Pfam" id="PF04773"/>
    </source>
</evidence>
<evidence type="ECO:0000259" key="3">
    <source>
        <dbReference type="Pfam" id="PF16344"/>
    </source>
</evidence>
<dbReference type="Gene3D" id="2.60.120.1440">
    <property type="match status" value="1"/>
</dbReference>
<feature type="transmembrane region" description="Helical" evidence="1">
    <location>
        <begin position="76"/>
        <end position="93"/>
    </location>
</feature>
<evidence type="ECO:0000256" key="1">
    <source>
        <dbReference type="SAM" id="Phobius"/>
    </source>
</evidence>
<dbReference type="Gene3D" id="3.55.50.30">
    <property type="match status" value="1"/>
</dbReference>
<proteinExistence type="predicted"/>
<dbReference type="EMBL" id="JBHRTA010000038">
    <property type="protein sequence ID" value="MFC3199139.1"/>
    <property type="molecule type" value="Genomic_DNA"/>
</dbReference>
<dbReference type="Pfam" id="PF16344">
    <property type="entry name" value="FecR_C"/>
    <property type="match status" value="1"/>
</dbReference>
<dbReference type="InterPro" id="IPR012373">
    <property type="entry name" value="Ferrdict_sens_TM"/>
</dbReference>
<organism evidence="4 5">
    <name type="scientific">Parapedobacter deserti</name>
    <dbReference type="NCBI Taxonomy" id="1912957"/>
    <lineage>
        <taxon>Bacteria</taxon>
        <taxon>Pseudomonadati</taxon>
        <taxon>Bacteroidota</taxon>
        <taxon>Sphingobacteriia</taxon>
        <taxon>Sphingobacteriales</taxon>
        <taxon>Sphingobacteriaceae</taxon>
        <taxon>Parapedobacter</taxon>
    </lineage>
</organism>
<keyword evidence="5" id="KW-1185">Reference proteome</keyword>
<name>A0ABV7JQP9_9SPHI</name>
<gene>
    <name evidence="4" type="ORF">ACFOET_16055</name>
</gene>
<keyword evidence="1" id="KW-0812">Transmembrane</keyword>
<keyword evidence="1" id="KW-1133">Transmembrane helix</keyword>
<accession>A0ABV7JQP9</accession>
<evidence type="ECO:0000313" key="4">
    <source>
        <dbReference type="EMBL" id="MFC3199139.1"/>
    </source>
</evidence>
<dbReference type="PANTHER" id="PTHR30273">
    <property type="entry name" value="PERIPLASMIC SIGNAL SENSOR AND SIGMA FACTOR ACTIVATOR FECR-RELATED"/>
    <property type="match status" value="1"/>
</dbReference>
<dbReference type="Pfam" id="PF04773">
    <property type="entry name" value="FecR"/>
    <property type="match status" value="1"/>
</dbReference>
<reference evidence="5" key="1">
    <citation type="journal article" date="2019" name="Int. J. Syst. Evol. Microbiol.">
        <title>The Global Catalogue of Microorganisms (GCM) 10K type strain sequencing project: providing services to taxonomists for standard genome sequencing and annotation.</title>
        <authorList>
            <consortium name="The Broad Institute Genomics Platform"/>
            <consortium name="The Broad Institute Genome Sequencing Center for Infectious Disease"/>
            <person name="Wu L."/>
            <person name="Ma J."/>
        </authorList>
    </citation>
    <scope>NUCLEOTIDE SEQUENCE [LARGE SCALE GENOMIC DNA]</scope>
    <source>
        <strain evidence="5">KCTC 52416</strain>
    </source>
</reference>
<dbReference type="PANTHER" id="PTHR30273:SF2">
    <property type="entry name" value="PROTEIN FECR"/>
    <property type="match status" value="1"/>
</dbReference>
<keyword evidence="1" id="KW-0472">Membrane</keyword>
<sequence length="391" mass="43516">MDKNRINYLINAYQNRQASAEEHEELMQWYREVSYHDGEYPDTEAAVQVRMLARLLDDTGYTPEHVRKRWYARRDIAAAAILMVVFLGVWVFFGDQILDQPTDDQAFAEVTDVQDVAPGGNRATLTLADGRTVDLNEAQSGIVVGDGITYLDGTEVLGSDATERQPTARNLRLTTPEGGTYQVTLSDGTKVWLNAASSLNYPSRFSGGERVVELEGEAYFEVMPVRSGANRQSSTSANLPFRVISKGQTVEVLGTQFNVSAYDDEPETKTTLVEGRVRVGVNGQSSTLKPGQQSATKAGNIAISGVDVSRATAWKDGYFNFTDMTLHEVMRQLGRWYGLEIEYEGQIPYIAFYGSIERNNRLSTVMALLESNDLTYRLDGRKLVVSSKARR</sequence>